<comment type="caution">
    <text evidence="4">The sequence shown here is derived from an EMBL/GenBank/DDBJ whole genome shotgun (WGS) entry which is preliminary data.</text>
</comment>
<evidence type="ECO:0000256" key="1">
    <source>
        <dbReference type="ARBA" id="ARBA00016512"/>
    </source>
</evidence>
<reference evidence="4 5" key="1">
    <citation type="submission" date="2018-09" db="EMBL/GenBank/DDBJ databases">
        <title>Paenibacillus aracenensis nov. sp. isolated from a cave in southern Spain.</title>
        <authorList>
            <person name="Jurado V."/>
            <person name="Gutierrez-Patricio S."/>
            <person name="Gonzalez-Pimentel J.L."/>
            <person name="Miller A.Z."/>
            <person name="Laiz L."/>
            <person name="Saiz-Jimenez C."/>
        </authorList>
    </citation>
    <scope>NUCLEOTIDE SEQUENCE [LARGE SCALE GENOMIC DNA]</scope>
    <source>
        <strain evidence="4 5">DSM 22867</strain>
    </source>
</reference>
<dbReference type="GO" id="GO:0030246">
    <property type="term" value="F:carbohydrate binding"/>
    <property type="evidence" value="ECO:0007669"/>
    <property type="project" value="InterPro"/>
</dbReference>
<dbReference type="SUPFAM" id="SSF63446">
    <property type="entry name" value="Type I dockerin domain"/>
    <property type="match status" value="1"/>
</dbReference>
<dbReference type="Pfam" id="PF00404">
    <property type="entry name" value="Dockerin_1"/>
    <property type="match status" value="1"/>
</dbReference>
<dbReference type="PROSITE" id="PS51766">
    <property type="entry name" value="DOCKERIN"/>
    <property type="match status" value="1"/>
</dbReference>
<dbReference type="InterPro" id="IPR012334">
    <property type="entry name" value="Pectin_lyas_fold"/>
</dbReference>
<dbReference type="AlphaFoldDB" id="A0A3A1UXC0"/>
<dbReference type="Gene3D" id="2.160.20.10">
    <property type="entry name" value="Single-stranded right-handed beta-helix, Pectin lyase-like"/>
    <property type="match status" value="1"/>
</dbReference>
<dbReference type="InterPro" id="IPR003305">
    <property type="entry name" value="CenC_carb-bd"/>
</dbReference>
<evidence type="ECO:0000313" key="4">
    <source>
        <dbReference type="EMBL" id="RIX52356.1"/>
    </source>
</evidence>
<dbReference type="GO" id="GO:0004553">
    <property type="term" value="F:hydrolase activity, hydrolyzing O-glycosyl compounds"/>
    <property type="evidence" value="ECO:0007669"/>
    <property type="project" value="InterPro"/>
</dbReference>
<sequence length="1141" mass="124664">MNIMREDLGMMKAPKNMYRKAIVLVLAFMLILSANSGGWALGARTADAASESGDQPLAEASLVPANEAAPGPIVGSLKNFIVNSGFESDSHLTRDVTKHVGNWVLWLSNVAADVGRNNTRAAVITQNGSSLEQDIVDLKPNTEYVIQAWAKSTNPSAQFFIGVKNFGGGQSTVHVDNTEYKQYQLIFRTGSSNTSARVFFWKDTGSGTGYVDDYEVWQKSSINSVSIHHEGLAEISFKTAPPSVQAGDFESSYISSIQPGQTVPIALNDFQYDAAAGKATYRFDPLPGFPVAQQITHKVKYKPDGSELQVDYELPANGEPVVEPVIEEMNAENGKIELVLENTPNPPLLLSDIEAAYTVNDGEAVQLPIESYQYVENEKKVVLTFAAISRGVSPKNVKIIVSLKDDSAEASFIVDALGDGNTYYVDHANGNDLNDGLSPETAWKSLDKVNATTFSGGDKLLFKAGGEWTGQLWPKGSGVEGKPIIIDKYGDGPKPRFMPGPDVTTPYMTWVNTTRRNVKVNNGLMLSNQSYWEINSLELFDPGYSSVDPYKTDVYRRGVYIHGEDAGELKHIYLNDLYIHGYRGPYYNEGKVSGGIIVHIFTNPDDVSKRKITWIDDLKITNNKIEQVGRSGINFHTPWTTRKAEDGKWANFSYVGAGEWTPFTNVYIGHNIFKEIDGDGTILDNTQGAVFEHNLVYKALNNSGYAAGVFNWNSNDTVIQFNELSNTGRGNDAQGVEIDALNDNTLVQYNYSHDNFGGFFEWCTIPGYPSYNGTFRYNISQNDGTGYGVIALFTNNFGSKAYNNTIYLGAGLDRTVFSRKSGSYNNRIQFFNNIVYNEGGLTNLNYHTDVVDYSNNLFYGFPSAPAGSITADPMLEAIGTGGNYQEDGPDVFSTLAGYRPLPDSPVIDAGRIEENNGGRDFFNNPLNSGLPDVGAVEYYEEEQEPASVTFTGPASVRGGDSFSVKLGLRHLESPVLAQDMTVHYDHSLFEFIEASSLIDGVRILETVHESGQIRLLLYSEGPGHAVSGDREVIELAFKAKPAVHAATGQISAAKAILADKDGVEWEAAPSSISIEVGVAGVPGDFNGDERVSIGDLAMLAVHFGKNTESPDWEQVKQLDLNNDGVIDIIDLAELAQKIVMS</sequence>
<dbReference type="SUPFAM" id="SSF49384">
    <property type="entry name" value="Carbohydrate-binding domain"/>
    <property type="match status" value="1"/>
</dbReference>
<dbReference type="InterPro" id="IPR018247">
    <property type="entry name" value="EF_Hand_1_Ca_BS"/>
</dbReference>
<keyword evidence="5" id="KW-1185">Reference proteome</keyword>
<dbReference type="EMBL" id="QXQA01000007">
    <property type="protein sequence ID" value="RIX52356.1"/>
    <property type="molecule type" value="Genomic_DNA"/>
</dbReference>
<dbReference type="Pfam" id="PF00963">
    <property type="entry name" value="Cohesin"/>
    <property type="match status" value="1"/>
</dbReference>
<dbReference type="PROSITE" id="PS00018">
    <property type="entry name" value="EF_HAND_1"/>
    <property type="match status" value="1"/>
</dbReference>
<dbReference type="InterPro" id="IPR002105">
    <property type="entry name" value="Dockerin_1_rpt"/>
</dbReference>
<accession>A0A3A1UXC0</accession>
<dbReference type="OrthoDB" id="3333873at2"/>
<proteinExistence type="predicted"/>
<organism evidence="4 5">
    <name type="scientific">Paenibacillus nanensis</name>
    <dbReference type="NCBI Taxonomy" id="393251"/>
    <lineage>
        <taxon>Bacteria</taxon>
        <taxon>Bacillati</taxon>
        <taxon>Bacillota</taxon>
        <taxon>Bacilli</taxon>
        <taxon>Bacillales</taxon>
        <taxon>Paenibacillaceae</taxon>
        <taxon>Paenibacillus</taxon>
    </lineage>
</organism>
<gene>
    <name evidence="4" type="ORF">D3P08_12800</name>
</gene>
<dbReference type="InterPro" id="IPR016134">
    <property type="entry name" value="Dockerin_dom"/>
</dbReference>
<dbReference type="InterPro" id="IPR008965">
    <property type="entry name" value="CBM2/CBM3_carb-bd_dom_sf"/>
</dbReference>
<dbReference type="CDD" id="cd08547">
    <property type="entry name" value="Type_II_cohesin"/>
    <property type="match status" value="1"/>
</dbReference>
<dbReference type="InterPro" id="IPR036439">
    <property type="entry name" value="Dockerin_dom_sf"/>
</dbReference>
<dbReference type="SUPFAM" id="SSF51126">
    <property type="entry name" value="Pectin lyase-like"/>
    <property type="match status" value="1"/>
</dbReference>
<dbReference type="Proteomes" id="UP000266482">
    <property type="component" value="Unassembled WGS sequence"/>
</dbReference>
<protein>
    <recommendedName>
        <fullName evidence="1">Probable pectate lyase C</fullName>
    </recommendedName>
</protein>
<dbReference type="InterPro" id="IPR008979">
    <property type="entry name" value="Galactose-bd-like_sf"/>
</dbReference>
<dbReference type="CDD" id="cd14254">
    <property type="entry name" value="Dockerin_II"/>
    <property type="match status" value="1"/>
</dbReference>
<dbReference type="InterPro" id="IPR002102">
    <property type="entry name" value="Cohesin_dom"/>
</dbReference>
<dbReference type="Gene3D" id="1.10.1330.10">
    <property type="entry name" value="Dockerin domain"/>
    <property type="match status" value="1"/>
</dbReference>
<dbReference type="InterPro" id="IPR011050">
    <property type="entry name" value="Pectin_lyase_fold/virulence"/>
</dbReference>
<dbReference type="GO" id="GO:0000272">
    <property type="term" value="P:polysaccharide catabolic process"/>
    <property type="evidence" value="ECO:0007669"/>
    <property type="project" value="InterPro"/>
</dbReference>
<evidence type="ECO:0000259" key="3">
    <source>
        <dbReference type="PROSITE" id="PS51766"/>
    </source>
</evidence>
<dbReference type="SUPFAM" id="SSF49785">
    <property type="entry name" value="Galactose-binding domain-like"/>
    <property type="match status" value="1"/>
</dbReference>
<evidence type="ECO:0000256" key="2">
    <source>
        <dbReference type="ARBA" id="ARBA00022801"/>
    </source>
</evidence>
<feature type="domain" description="Dockerin" evidence="3">
    <location>
        <begin position="1078"/>
        <end position="1141"/>
    </location>
</feature>
<dbReference type="Gene3D" id="2.60.120.260">
    <property type="entry name" value="Galactose-binding domain-like"/>
    <property type="match status" value="1"/>
</dbReference>
<dbReference type="Pfam" id="PF02018">
    <property type="entry name" value="CBM_4_9"/>
    <property type="match status" value="1"/>
</dbReference>
<name>A0A3A1UXC0_9BACL</name>
<keyword evidence="2" id="KW-0378">Hydrolase</keyword>
<evidence type="ECO:0000313" key="5">
    <source>
        <dbReference type="Proteomes" id="UP000266482"/>
    </source>
</evidence>
<dbReference type="Gene3D" id="2.60.40.680">
    <property type="match status" value="1"/>
</dbReference>